<name>A0A1I8GU70_9PLAT</name>
<dbReference type="WBParaSite" id="maker-uti_cns_0003000-snap-gene-0.2-mRNA-1">
    <property type="protein sequence ID" value="maker-uti_cns_0003000-snap-gene-0.2-mRNA-1"/>
    <property type="gene ID" value="maker-uti_cns_0003000-snap-gene-0.2"/>
</dbReference>
<evidence type="ECO:0000313" key="1">
    <source>
        <dbReference type="Proteomes" id="UP000095280"/>
    </source>
</evidence>
<organism evidence="1 2">
    <name type="scientific">Macrostomum lignano</name>
    <dbReference type="NCBI Taxonomy" id="282301"/>
    <lineage>
        <taxon>Eukaryota</taxon>
        <taxon>Metazoa</taxon>
        <taxon>Spiralia</taxon>
        <taxon>Lophotrochozoa</taxon>
        <taxon>Platyhelminthes</taxon>
        <taxon>Rhabditophora</taxon>
        <taxon>Macrostomorpha</taxon>
        <taxon>Macrostomida</taxon>
        <taxon>Macrostomidae</taxon>
        <taxon>Macrostomum</taxon>
    </lineage>
</organism>
<dbReference type="AlphaFoldDB" id="A0A1I8GU70"/>
<proteinExistence type="predicted"/>
<dbReference type="Proteomes" id="UP000095280">
    <property type="component" value="Unplaced"/>
</dbReference>
<accession>A0A1I8GU70</accession>
<sequence>MSLNDSGIVNNNPFYYNRNSSPRRGISFPDSSNASISSTSNGSFVCSLRSVVGTCSNGSSSSEQMVEAVSDVRGASTPLPEFYARQQPLLKPSSAKCTANETVERWPNLSCFCGLQCCRSSGTSAAACKVNSIYATHQKSSAKEGATASSLRSEGRFLSRSVQRTLIVIDVGKF</sequence>
<protein>
    <submittedName>
        <fullName evidence="2">Uncharacterized protein</fullName>
    </submittedName>
</protein>
<reference evidence="2" key="1">
    <citation type="submission" date="2016-11" db="UniProtKB">
        <authorList>
            <consortium name="WormBaseParasite"/>
        </authorList>
    </citation>
    <scope>IDENTIFICATION</scope>
</reference>
<evidence type="ECO:0000313" key="2">
    <source>
        <dbReference type="WBParaSite" id="maker-uti_cns_0003000-snap-gene-0.2-mRNA-1"/>
    </source>
</evidence>
<keyword evidence="1" id="KW-1185">Reference proteome</keyword>